<evidence type="ECO:0000256" key="4">
    <source>
        <dbReference type="ARBA" id="ARBA00022807"/>
    </source>
</evidence>
<evidence type="ECO:0000256" key="1">
    <source>
        <dbReference type="ARBA" id="ARBA00007074"/>
    </source>
</evidence>
<dbReference type="InterPro" id="IPR000064">
    <property type="entry name" value="NLP_P60_dom"/>
</dbReference>
<evidence type="ECO:0000313" key="7">
    <source>
        <dbReference type="EMBL" id="QDP42863.1"/>
    </source>
</evidence>
<keyword evidence="3" id="KW-0378">Hydrolase</keyword>
<dbReference type="InterPro" id="IPR038765">
    <property type="entry name" value="Papain-like_cys_pep_sf"/>
</dbReference>
<evidence type="ECO:0000313" key="8">
    <source>
        <dbReference type="Proteomes" id="UP000317800"/>
    </source>
</evidence>
<comment type="similarity">
    <text evidence="1">Belongs to the peptidase C40 family.</text>
</comment>
<dbReference type="GO" id="GO:0006508">
    <property type="term" value="P:proteolysis"/>
    <property type="evidence" value="ECO:0007669"/>
    <property type="project" value="UniProtKB-KW"/>
</dbReference>
<name>A0A516KMP4_9CAUD</name>
<dbReference type="InterPro" id="IPR051202">
    <property type="entry name" value="Peptidase_C40"/>
</dbReference>
<feature type="compositionally biased region" description="Low complexity" evidence="5">
    <location>
        <begin position="376"/>
        <end position="387"/>
    </location>
</feature>
<evidence type="ECO:0000256" key="2">
    <source>
        <dbReference type="ARBA" id="ARBA00022670"/>
    </source>
</evidence>
<dbReference type="Pfam" id="PF00877">
    <property type="entry name" value="NLPC_P60"/>
    <property type="match status" value="1"/>
</dbReference>
<dbReference type="PROSITE" id="PS51935">
    <property type="entry name" value="NLPC_P60"/>
    <property type="match status" value="1"/>
</dbReference>
<feature type="compositionally biased region" description="Low complexity" evidence="5">
    <location>
        <begin position="355"/>
        <end position="366"/>
    </location>
</feature>
<dbReference type="GO" id="GO:0001897">
    <property type="term" value="P:symbiont-mediated cytolysis of host cell"/>
    <property type="evidence" value="ECO:0007669"/>
    <property type="project" value="UniProtKB-ARBA"/>
</dbReference>
<evidence type="ECO:0000256" key="5">
    <source>
        <dbReference type="SAM" id="MobiDB-lite"/>
    </source>
</evidence>
<sequence length="755" mass="83438">MTTIIKRYPTFQVDLVTEKTSYELTYDTGKQLKQSDFEEAIISFSCKNSMADDSPVFSLVILAKEKWDAMLNSNDLIRIRAIPDSTKGVPDNPYIMVGLISDIHKEGEYENGTLLYRITGRAMTKALIDFEVGVIQEVSTVIPSIGWLPDTTEKGLKFSGNTAAGIGNELMERFVYKHAVYEFSNGRGLKDYLTHGFTSWLEDESLADVTPFINYEGSIRQFLEDITAKPFNELFFEYTPDGKCAAVMRPTPFDQDKWSALPSYGFTSDLVVEESFGKSDSEMYSVYVVQAPNLLEFNSMDLGVYPKYHPELLKKYGYKRLDAQNRYLLSGTLAGVDPNTNAAPDATDTSGGGTDQNQDQQQNAQSVRIQEKEPATDPAKPTTAKAPAFDDVAKYVTDNKLADPETLRKKGNKVATDLMAQFSGLTENSAKAIVDALKDGKFDREKYDNIIATTGTKADKELSKEKGVASEKLEKFTQKLFNWYCENANFYSGDIRVLGNPAYRIGTIALYEDFERNTTWEFYIESIQHEFSFTNGYTTILGVTRGLPNKGAKRFSNLWGQAEDFKGGYLGESSLEDLLAQAQEANATQGNSGGTTADGSWGNMQGSGGAMGALATARQMTQRSSVYIFGGGRSGTNIFLSNPIKGDCSSFVWWCYQLNGVTLKGGSTGMNTDTIKVDPQLKVISQRGSSKTAAQGMMQVGDIVYFDTYKQDGHIGIYSGNGKFIGFQKSTGIAEASMSSGYFWNKFNGHVLRLQ</sequence>
<accession>A0A516KMP4</accession>
<protein>
    <recommendedName>
        <fullName evidence="6">NlpC/P60 domain-containing protein</fullName>
    </recommendedName>
</protein>
<dbReference type="Gene3D" id="3.90.1720.10">
    <property type="entry name" value="endopeptidase domain like (from Nostoc punctiforme)"/>
    <property type="match status" value="1"/>
</dbReference>
<evidence type="ECO:0000259" key="6">
    <source>
        <dbReference type="PROSITE" id="PS51935"/>
    </source>
</evidence>
<dbReference type="GO" id="GO:0008234">
    <property type="term" value="F:cysteine-type peptidase activity"/>
    <property type="evidence" value="ECO:0007669"/>
    <property type="project" value="UniProtKB-KW"/>
</dbReference>
<organism evidence="7 8">
    <name type="scientific">Bacillus phage vB_BmeM-Goe8</name>
    <dbReference type="NCBI Taxonomy" id="2593638"/>
    <lineage>
        <taxon>Viruses</taxon>
        <taxon>Duplodnaviria</taxon>
        <taxon>Heunggongvirae</taxon>
        <taxon>Uroviricota</taxon>
        <taxon>Caudoviricetes</taxon>
        <taxon>Herelleviridae</taxon>
        <taxon>Bastillevirinae</taxon>
        <taxon>Goettingenvirus</taxon>
        <taxon>Goettingenvirus goe8</taxon>
    </lineage>
</organism>
<keyword evidence="2" id="KW-0645">Protease</keyword>
<dbReference type="EMBL" id="MN043729">
    <property type="protein sequence ID" value="QDP42863.1"/>
    <property type="molecule type" value="Genomic_DNA"/>
</dbReference>
<dbReference type="SUPFAM" id="SSF54001">
    <property type="entry name" value="Cysteine proteinases"/>
    <property type="match status" value="1"/>
</dbReference>
<keyword evidence="4" id="KW-0788">Thiol protease</keyword>
<evidence type="ECO:0000256" key="3">
    <source>
        <dbReference type="ARBA" id="ARBA00022801"/>
    </source>
</evidence>
<feature type="domain" description="NlpC/P60" evidence="6">
    <location>
        <begin position="609"/>
        <end position="755"/>
    </location>
</feature>
<gene>
    <name evidence="7" type="ORF">Goe8_c00900</name>
</gene>
<proteinExistence type="inferred from homology"/>
<keyword evidence="8" id="KW-1185">Reference proteome</keyword>
<dbReference type="PANTHER" id="PTHR47053">
    <property type="entry name" value="MUREIN DD-ENDOPEPTIDASE MEPH-RELATED"/>
    <property type="match status" value="1"/>
</dbReference>
<reference evidence="7 8" key="1">
    <citation type="submission" date="2019-06" db="EMBL/GenBank/DDBJ databases">
        <authorList>
            <person name="Hertel R."/>
        </authorList>
    </citation>
    <scope>NUCLEOTIDE SEQUENCE [LARGE SCALE GENOMIC DNA]</scope>
</reference>
<feature type="region of interest" description="Disordered" evidence="5">
    <location>
        <begin position="334"/>
        <end position="387"/>
    </location>
</feature>
<dbReference type="PANTHER" id="PTHR47053:SF1">
    <property type="entry name" value="MUREIN DD-ENDOPEPTIDASE MEPH-RELATED"/>
    <property type="match status" value="1"/>
</dbReference>
<dbReference type="Proteomes" id="UP000317800">
    <property type="component" value="Segment"/>
</dbReference>